<accession>A0A8C5AGN7</accession>
<reference evidence="4" key="2">
    <citation type="submission" date="2025-09" db="UniProtKB">
        <authorList>
            <consortium name="Ensembl"/>
        </authorList>
    </citation>
    <scope>IDENTIFICATION</scope>
</reference>
<keyword evidence="2" id="KW-0472">Membrane</keyword>
<dbReference type="PROSITE" id="PS50994">
    <property type="entry name" value="INTEGRASE"/>
    <property type="match status" value="1"/>
</dbReference>
<keyword evidence="5" id="KW-1185">Reference proteome</keyword>
<feature type="transmembrane region" description="Helical" evidence="2">
    <location>
        <begin position="80"/>
        <end position="100"/>
    </location>
</feature>
<dbReference type="InterPro" id="IPR012337">
    <property type="entry name" value="RNaseH-like_sf"/>
</dbReference>
<dbReference type="Ensembl" id="ENSGMOT00000066112.1">
    <property type="protein sequence ID" value="ENSGMOP00000031361.1"/>
    <property type="gene ID" value="ENSGMOG00000014655.2"/>
</dbReference>
<name>A0A8C5AGN7_GADMO</name>
<sequence>MLYFPAASDEQLYYSFQGKLRLVVCNQVQVCNAFKECHDNLGSGGHPGRRRTTEKVLASYHWKTLREDVKKSVSVISTEGNVLAAFIVIDIIILCVMHVFLTVRDATYTVFITICILCCRFILTATDLFTKWVVAKCLYTKTTAEVTKKIVSILLDFGLVEKIITDQGREFVNEVNRGVLETLGVKHCITSAYHPQANGQAERTNRNIKEALAKYCGEGQNDWDAHLKGIVASINTSKQVILSTKYTPYCALFGRHPRNPGVLNIIINKKEEDDNSIVVSDVTEELSKTGKKKAYETRKGRNVKSFHFQIGDEVLKANKRKEGRKGGRLESNWFGPYVVASISEKGVATLSSTKGAPLKQRVNVSQLKPFTKPNLRGIIIVDTRTHYTNRPGAEILVQDGNVCLTREDFLSLGLPQFMESNVSILKF</sequence>
<dbReference type="PANTHER" id="PTHR37984">
    <property type="entry name" value="PROTEIN CBG26694"/>
    <property type="match status" value="1"/>
</dbReference>
<dbReference type="Pfam" id="PF00665">
    <property type="entry name" value="rve"/>
    <property type="match status" value="1"/>
</dbReference>
<evidence type="ECO:0000313" key="4">
    <source>
        <dbReference type="Ensembl" id="ENSGMOP00000031361.1"/>
    </source>
</evidence>
<dbReference type="GO" id="GO:0003676">
    <property type="term" value="F:nucleic acid binding"/>
    <property type="evidence" value="ECO:0007669"/>
    <property type="project" value="InterPro"/>
</dbReference>
<organism evidence="4 5">
    <name type="scientific">Gadus morhua</name>
    <name type="common">Atlantic cod</name>
    <dbReference type="NCBI Taxonomy" id="8049"/>
    <lineage>
        <taxon>Eukaryota</taxon>
        <taxon>Metazoa</taxon>
        <taxon>Chordata</taxon>
        <taxon>Craniata</taxon>
        <taxon>Vertebrata</taxon>
        <taxon>Euteleostomi</taxon>
        <taxon>Actinopterygii</taxon>
        <taxon>Neopterygii</taxon>
        <taxon>Teleostei</taxon>
        <taxon>Neoteleostei</taxon>
        <taxon>Acanthomorphata</taxon>
        <taxon>Zeiogadaria</taxon>
        <taxon>Gadariae</taxon>
        <taxon>Gadiformes</taxon>
        <taxon>Gadoidei</taxon>
        <taxon>Gadidae</taxon>
        <taxon>Gadus</taxon>
    </lineage>
</organism>
<dbReference type="InterPro" id="IPR041588">
    <property type="entry name" value="Integrase_H2C2"/>
</dbReference>
<reference evidence="4" key="1">
    <citation type="submission" date="2025-08" db="UniProtKB">
        <authorList>
            <consortium name="Ensembl"/>
        </authorList>
    </citation>
    <scope>IDENTIFICATION</scope>
</reference>
<dbReference type="InterPro" id="IPR001584">
    <property type="entry name" value="Integrase_cat-core"/>
</dbReference>
<dbReference type="Pfam" id="PF17921">
    <property type="entry name" value="Integrase_H2C2"/>
    <property type="match status" value="1"/>
</dbReference>
<dbReference type="Proteomes" id="UP000694546">
    <property type="component" value="Chromosome 5"/>
</dbReference>
<keyword evidence="2" id="KW-1133">Transmembrane helix</keyword>
<dbReference type="SUPFAM" id="SSF53098">
    <property type="entry name" value="Ribonuclease H-like"/>
    <property type="match status" value="1"/>
</dbReference>
<dbReference type="PANTHER" id="PTHR37984:SF5">
    <property type="entry name" value="PROTEIN NYNRIN-LIKE"/>
    <property type="match status" value="1"/>
</dbReference>
<dbReference type="GeneTree" id="ENSGT01000000214408"/>
<feature type="transmembrane region" description="Helical" evidence="2">
    <location>
        <begin position="106"/>
        <end position="123"/>
    </location>
</feature>
<proteinExistence type="predicted"/>
<dbReference type="Gene3D" id="3.30.420.10">
    <property type="entry name" value="Ribonuclease H-like superfamily/Ribonuclease H"/>
    <property type="match status" value="1"/>
</dbReference>
<dbReference type="AlphaFoldDB" id="A0A8C5AGN7"/>
<protein>
    <recommendedName>
        <fullName evidence="1">Gypsy retrotransposon integrase-like protein 1</fullName>
    </recommendedName>
</protein>
<evidence type="ECO:0000256" key="2">
    <source>
        <dbReference type="SAM" id="Phobius"/>
    </source>
</evidence>
<dbReference type="InterPro" id="IPR036397">
    <property type="entry name" value="RNaseH_sf"/>
</dbReference>
<evidence type="ECO:0000259" key="3">
    <source>
        <dbReference type="PROSITE" id="PS50994"/>
    </source>
</evidence>
<dbReference type="Gene3D" id="1.10.340.70">
    <property type="match status" value="1"/>
</dbReference>
<dbReference type="InterPro" id="IPR050951">
    <property type="entry name" value="Retrovirus_Pol_polyprotein"/>
</dbReference>
<keyword evidence="2" id="KW-0812">Transmembrane</keyword>
<feature type="domain" description="Integrase catalytic" evidence="3">
    <location>
        <begin position="121"/>
        <end position="256"/>
    </location>
</feature>
<dbReference type="GO" id="GO:0015074">
    <property type="term" value="P:DNA integration"/>
    <property type="evidence" value="ECO:0007669"/>
    <property type="project" value="InterPro"/>
</dbReference>
<evidence type="ECO:0000313" key="5">
    <source>
        <dbReference type="Proteomes" id="UP000694546"/>
    </source>
</evidence>
<evidence type="ECO:0000256" key="1">
    <source>
        <dbReference type="ARBA" id="ARBA00039658"/>
    </source>
</evidence>